<name>A0ABM3BX81_GOSHI</name>
<reference evidence="2" key="2">
    <citation type="submission" date="2025-08" db="UniProtKB">
        <authorList>
            <consortium name="RefSeq"/>
        </authorList>
    </citation>
    <scope>IDENTIFICATION</scope>
</reference>
<accession>A0ABM3BX81</accession>
<dbReference type="RefSeq" id="XP_040971667.1">
    <property type="nucleotide sequence ID" value="XM_041115733.1"/>
</dbReference>
<evidence type="ECO:0000313" key="2">
    <source>
        <dbReference type="RefSeq" id="XP_040971667.1"/>
    </source>
</evidence>
<evidence type="ECO:0000313" key="1">
    <source>
        <dbReference type="Proteomes" id="UP000818029"/>
    </source>
</evidence>
<sequence>MALEKEAALAAAPSDSPTIFDKIINKEIPATVVYEDDKTGEPSSRLVRLSTPTVLTLVKKAHPKAVLVWMSGVFSSGEVKNSGGGKINYCNGEIRNNGGVCLDSNAAVAVR</sequence>
<dbReference type="Proteomes" id="UP000818029">
    <property type="component" value="Chromosome A06"/>
</dbReference>
<proteinExistence type="predicted"/>
<dbReference type="GeneID" id="107938135"/>
<dbReference type="InterPro" id="IPR036265">
    <property type="entry name" value="HIT-like_sf"/>
</dbReference>
<organism evidence="1 2">
    <name type="scientific">Gossypium hirsutum</name>
    <name type="common">Upland cotton</name>
    <name type="synonym">Gossypium mexicanum</name>
    <dbReference type="NCBI Taxonomy" id="3635"/>
    <lineage>
        <taxon>Eukaryota</taxon>
        <taxon>Viridiplantae</taxon>
        <taxon>Streptophyta</taxon>
        <taxon>Embryophyta</taxon>
        <taxon>Tracheophyta</taxon>
        <taxon>Spermatophyta</taxon>
        <taxon>Magnoliopsida</taxon>
        <taxon>eudicotyledons</taxon>
        <taxon>Gunneridae</taxon>
        <taxon>Pentapetalae</taxon>
        <taxon>rosids</taxon>
        <taxon>malvids</taxon>
        <taxon>Malvales</taxon>
        <taxon>Malvaceae</taxon>
        <taxon>Malvoideae</taxon>
        <taxon>Gossypium</taxon>
    </lineage>
</organism>
<protein>
    <submittedName>
        <fullName evidence="2">14 kDa zinc-binding protein isoform X4</fullName>
    </submittedName>
</protein>
<reference evidence="1" key="1">
    <citation type="journal article" date="2020" name="Nat. Genet.">
        <title>Genomic diversifications of five Gossypium allopolyploid species and their impact on cotton improvement.</title>
        <authorList>
            <person name="Chen Z.J."/>
            <person name="Sreedasyam A."/>
            <person name="Ando A."/>
            <person name="Song Q."/>
            <person name="De Santiago L.M."/>
            <person name="Hulse-Kemp A.M."/>
            <person name="Ding M."/>
            <person name="Ye W."/>
            <person name="Kirkbride R.C."/>
            <person name="Jenkins J."/>
            <person name="Plott C."/>
            <person name="Lovell J."/>
            <person name="Lin Y.M."/>
            <person name="Vaughn R."/>
            <person name="Liu B."/>
            <person name="Simpson S."/>
            <person name="Scheffler B.E."/>
            <person name="Wen L."/>
            <person name="Saski C.A."/>
            <person name="Grover C.E."/>
            <person name="Hu G."/>
            <person name="Conover J.L."/>
            <person name="Carlson J.W."/>
            <person name="Shu S."/>
            <person name="Boston L.B."/>
            <person name="Williams M."/>
            <person name="Peterson D.G."/>
            <person name="McGee K."/>
            <person name="Jones D.C."/>
            <person name="Wendel J.F."/>
            <person name="Stelly D.M."/>
            <person name="Grimwood J."/>
            <person name="Schmutz J."/>
        </authorList>
    </citation>
    <scope>NUCLEOTIDE SEQUENCE [LARGE SCALE GENOMIC DNA]</scope>
    <source>
        <strain evidence="1">cv. TM-1</strain>
    </source>
</reference>
<gene>
    <name evidence="2" type="primary">LOC107938135</name>
</gene>
<keyword evidence="1" id="KW-1185">Reference proteome</keyword>
<dbReference type="Gene3D" id="3.30.428.10">
    <property type="entry name" value="HIT-like"/>
    <property type="match status" value="1"/>
</dbReference>